<evidence type="ECO:0000313" key="4">
    <source>
        <dbReference type="EMBL" id="MDR6938693.1"/>
    </source>
</evidence>
<comment type="caution">
    <text evidence="4">The sequence shown here is derived from an EMBL/GenBank/DDBJ whole genome shotgun (WGS) entry which is preliminary data.</text>
</comment>
<dbReference type="InterPro" id="IPR010982">
    <property type="entry name" value="Lambda_DNA-bd_dom_sf"/>
</dbReference>
<evidence type="ECO:0000256" key="1">
    <source>
        <dbReference type="SAM" id="MobiDB-lite"/>
    </source>
</evidence>
<protein>
    <submittedName>
        <fullName evidence="4">DNA-binding XRE family transcriptional regulator</fullName>
    </submittedName>
</protein>
<dbReference type="Pfam" id="PF01381">
    <property type="entry name" value="HTH_3"/>
    <property type="match status" value="1"/>
</dbReference>
<dbReference type="InterPro" id="IPR001387">
    <property type="entry name" value="Cro/C1-type_HTH"/>
</dbReference>
<keyword evidence="4" id="KW-0238">DNA-binding</keyword>
<dbReference type="Gene3D" id="1.10.260.40">
    <property type="entry name" value="lambda repressor-like DNA-binding domains"/>
    <property type="match status" value="1"/>
</dbReference>
<keyword evidence="5" id="KW-1185">Reference proteome</keyword>
<sequence length="180" mass="19854">MEEIIRMQDNLLLIRRTVGWTAEEFGEKIGVTRQTINNIESGRNKLTKTQYIAMRSVLDAEMIQKPEDTEMLKVLLDVLVDHPENYSEDHRNELLAKANMMAPSILAGTTTRADVSKEWMKAAGAVVGTGVLMGPLGIGAGIAAVNVWLAKSIADGKKKSKRTKERSRAVKQGYTKCLAP</sequence>
<dbReference type="GO" id="GO:0003677">
    <property type="term" value="F:DNA binding"/>
    <property type="evidence" value="ECO:0007669"/>
    <property type="project" value="UniProtKB-KW"/>
</dbReference>
<keyword evidence="2" id="KW-0812">Transmembrane</keyword>
<name>A0ABU1T005_9ACTO</name>
<evidence type="ECO:0000256" key="2">
    <source>
        <dbReference type="SAM" id="Phobius"/>
    </source>
</evidence>
<organism evidence="4 5">
    <name type="scientific">Arcanobacterium hippocoleae</name>
    <dbReference type="NCBI Taxonomy" id="149017"/>
    <lineage>
        <taxon>Bacteria</taxon>
        <taxon>Bacillati</taxon>
        <taxon>Actinomycetota</taxon>
        <taxon>Actinomycetes</taxon>
        <taxon>Actinomycetales</taxon>
        <taxon>Actinomycetaceae</taxon>
        <taxon>Arcanobacterium</taxon>
    </lineage>
</organism>
<evidence type="ECO:0000313" key="5">
    <source>
        <dbReference type="Proteomes" id="UP001266099"/>
    </source>
</evidence>
<gene>
    <name evidence="4" type="ORF">J2S36_000236</name>
</gene>
<proteinExistence type="predicted"/>
<feature type="domain" description="HTH cro/C1-type" evidence="3">
    <location>
        <begin position="19"/>
        <end position="65"/>
    </location>
</feature>
<dbReference type="RefSeq" id="WP_309954708.1">
    <property type="nucleotide sequence ID" value="NZ_JAVDUJ010000001.1"/>
</dbReference>
<feature type="region of interest" description="Disordered" evidence="1">
    <location>
        <begin position="158"/>
        <end position="180"/>
    </location>
</feature>
<reference evidence="4 5" key="1">
    <citation type="submission" date="2023-07" db="EMBL/GenBank/DDBJ databases">
        <title>Sequencing the genomes of 1000 actinobacteria strains.</title>
        <authorList>
            <person name="Klenk H.-P."/>
        </authorList>
    </citation>
    <scope>NUCLEOTIDE SEQUENCE [LARGE SCALE GENOMIC DNA]</scope>
    <source>
        <strain evidence="4 5">DSM 15539</strain>
    </source>
</reference>
<dbReference type="PROSITE" id="PS50943">
    <property type="entry name" value="HTH_CROC1"/>
    <property type="match status" value="1"/>
</dbReference>
<dbReference type="SMART" id="SM00530">
    <property type="entry name" value="HTH_XRE"/>
    <property type="match status" value="1"/>
</dbReference>
<accession>A0ABU1T005</accession>
<dbReference type="CDD" id="cd00093">
    <property type="entry name" value="HTH_XRE"/>
    <property type="match status" value="1"/>
</dbReference>
<evidence type="ECO:0000259" key="3">
    <source>
        <dbReference type="PROSITE" id="PS50943"/>
    </source>
</evidence>
<dbReference type="Proteomes" id="UP001266099">
    <property type="component" value="Unassembled WGS sequence"/>
</dbReference>
<dbReference type="SUPFAM" id="SSF47413">
    <property type="entry name" value="lambda repressor-like DNA-binding domains"/>
    <property type="match status" value="1"/>
</dbReference>
<feature type="transmembrane region" description="Helical" evidence="2">
    <location>
        <begin position="122"/>
        <end position="149"/>
    </location>
</feature>
<dbReference type="EMBL" id="JAVDUJ010000001">
    <property type="protein sequence ID" value="MDR6938693.1"/>
    <property type="molecule type" value="Genomic_DNA"/>
</dbReference>
<keyword evidence="2" id="KW-1133">Transmembrane helix</keyword>
<keyword evidence="2" id="KW-0472">Membrane</keyword>